<dbReference type="RefSeq" id="WP_280102148.1">
    <property type="nucleotide sequence ID" value="NZ_CP122979.1"/>
</dbReference>
<protein>
    <recommendedName>
        <fullName evidence="4">Lipoprotein</fullName>
    </recommendedName>
</protein>
<keyword evidence="3" id="KW-1185">Reference proteome</keyword>
<gene>
    <name evidence="2" type="ORF">QEG99_01000</name>
</gene>
<dbReference type="EMBL" id="CP122979">
    <property type="protein sequence ID" value="WGI36845.1"/>
    <property type="molecule type" value="Genomic_DNA"/>
</dbReference>
<sequence>MKKILKFSLVPLTIFGAATIAISCGDGNKDYDNEKAKKAWLENSEKGQLVKKQKVYFNDATKFANLKNELLTLMTSEVDQKPFLEKAYETEKDFFKNFEKFVTEKLSNYPEEKKGMLVVINYVTFMSVQIAAAEEKRDELNALFDKYFTLENNEMRFKIDVNGNYPELDSDLAKLETYAQALEKYVTLINQHSDKLKEISKSLNTQAATTTSSTSAS</sequence>
<evidence type="ECO:0000313" key="3">
    <source>
        <dbReference type="Proteomes" id="UP001179842"/>
    </source>
</evidence>
<reference evidence="2" key="1">
    <citation type="submission" date="2023-04" db="EMBL/GenBank/DDBJ databases">
        <title>Completed genome of Mycoplasma lagogenitalium type strain 12MS.</title>
        <authorList>
            <person name="Spergser J."/>
        </authorList>
    </citation>
    <scope>NUCLEOTIDE SEQUENCE</scope>
    <source>
        <strain evidence="2">12MS</strain>
    </source>
</reference>
<keyword evidence="1" id="KW-0732">Signal</keyword>
<evidence type="ECO:0000256" key="1">
    <source>
        <dbReference type="SAM" id="SignalP"/>
    </source>
</evidence>
<feature type="signal peptide" evidence="1">
    <location>
        <begin position="1"/>
        <end position="23"/>
    </location>
</feature>
<organism evidence="2 3">
    <name type="scientific">Mesomycoplasma lagogenitalium</name>
    <dbReference type="NCBI Taxonomy" id="171286"/>
    <lineage>
        <taxon>Bacteria</taxon>
        <taxon>Bacillati</taxon>
        <taxon>Mycoplasmatota</taxon>
        <taxon>Mycoplasmoidales</taxon>
        <taxon>Metamycoplasmataceae</taxon>
        <taxon>Mesomycoplasma</taxon>
    </lineage>
</organism>
<feature type="chain" id="PRO_5045190464" description="Lipoprotein" evidence="1">
    <location>
        <begin position="24"/>
        <end position="217"/>
    </location>
</feature>
<accession>A0ABY8LUD2</accession>
<evidence type="ECO:0000313" key="2">
    <source>
        <dbReference type="EMBL" id="WGI36845.1"/>
    </source>
</evidence>
<dbReference type="PROSITE" id="PS51257">
    <property type="entry name" value="PROKAR_LIPOPROTEIN"/>
    <property type="match status" value="1"/>
</dbReference>
<proteinExistence type="predicted"/>
<evidence type="ECO:0008006" key="4">
    <source>
        <dbReference type="Google" id="ProtNLM"/>
    </source>
</evidence>
<dbReference type="Proteomes" id="UP001179842">
    <property type="component" value="Chromosome"/>
</dbReference>
<name>A0ABY8LUD2_9BACT</name>